<dbReference type="OrthoDB" id="5835829at2759"/>
<dbReference type="SUPFAM" id="SSF53756">
    <property type="entry name" value="UDP-Glycosyltransferase/glycogen phosphorylase"/>
    <property type="match status" value="1"/>
</dbReference>
<dbReference type="AlphaFoldDB" id="K5XFM7"/>
<name>K5XFM7_PHACS</name>
<keyword evidence="3" id="KW-1185">Reference proteome</keyword>
<accession>K5XFM7</accession>
<dbReference type="PANTHER" id="PTHR48045:SF34">
    <property type="entry name" value="ISOFLAVONE 7-O-GLUCOSYLTRANSFERASE 1-LIKE"/>
    <property type="match status" value="1"/>
</dbReference>
<dbReference type="GO" id="GO:0008194">
    <property type="term" value="F:UDP-glycosyltransferase activity"/>
    <property type="evidence" value="ECO:0007669"/>
    <property type="project" value="InterPro"/>
</dbReference>
<reference evidence="2 3" key="1">
    <citation type="journal article" date="2012" name="BMC Genomics">
        <title>Comparative genomics of the white-rot fungi, Phanerochaete carnosa and P. chrysosporium, to elucidate the genetic basis of the distinct wood types they colonize.</title>
        <authorList>
            <person name="Suzuki H."/>
            <person name="MacDonald J."/>
            <person name="Syed K."/>
            <person name="Salamov A."/>
            <person name="Hori C."/>
            <person name="Aerts A."/>
            <person name="Henrissat B."/>
            <person name="Wiebenga A."/>
            <person name="vanKuyk P.A."/>
            <person name="Barry K."/>
            <person name="Lindquist E."/>
            <person name="LaButti K."/>
            <person name="Lapidus A."/>
            <person name="Lucas S."/>
            <person name="Coutinho P."/>
            <person name="Gong Y."/>
            <person name="Samejima M."/>
            <person name="Mahadevan R."/>
            <person name="Abou-Zaid M."/>
            <person name="de Vries R.P."/>
            <person name="Igarashi K."/>
            <person name="Yadav J.S."/>
            <person name="Grigoriev I.V."/>
            <person name="Master E.R."/>
        </authorList>
    </citation>
    <scope>NUCLEOTIDE SEQUENCE [LARGE SCALE GENOMIC DNA]</scope>
    <source>
        <strain evidence="2 3">HHB-10118-sp</strain>
    </source>
</reference>
<dbReference type="PANTHER" id="PTHR48045">
    <property type="entry name" value="UDP-GLYCOSYLTRANSFERASE 72B1"/>
    <property type="match status" value="1"/>
</dbReference>
<sequence>MPSSHLAIAAHLAWGHIRPLCTLSAKLVKLQDLYITFLTTRSLHGKVTAELARNFEDGEEEFESRIRVVGLNFDEKNPFDLAEFERSFEQQFWMLANGESALCAHQQKQLAILKRPDALLVDIFCYKLLQIARRLSPDIKVWASGPTFGTSLYALFGPFGPDSRGYLQRLVTQHMAATGQDLMPAALEVVSSPSDQVIQAPGLLPIFKYENFPQERILDVPFVGLLHLDAASLIHECDALVSFTSAIYDPKECIEALDDFFALTSRKMHLVGPLISDTKRSARVEMEGAAKSPELLAFMQNALKAHGEDSLIYISFGTLFWSTQPDRLWTVLDVLMEKKIPFILSHASPWAKVPDEISEKIKASGLGFLTTWAPQQTVLEHPVTGWFLTHGGFNSITESIVAGVPMICWPFGADQALNTLLLTENLGVAYELIEVRTGSSGLKPVYRTGKAPTATLDAVRAEANTVLDKAFSEDGAKKRANTQNLKHMSSELWKEGGSSRIATQKLLNDLH</sequence>
<dbReference type="InParanoid" id="K5XFM7"/>
<evidence type="ECO:0000313" key="2">
    <source>
        <dbReference type="EMBL" id="EKM61882.1"/>
    </source>
</evidence>
<dbReference type="CDD" id="cd03784">
    <property type="entry name" value="GT1_Gtf-like"/>
    <property type="match status" value="1"/>
</dbReference>
<organism evidence="2 3">
    <name type="scientific">Phanerochaete carnosa (strain HHB-10118-sp)</name>
    <name type="common">White-rot fungus</name>
    <name type="synonym">Peniophora carnosa</name>
    <dbReference type="NCBI Taxonomy" id="650164"/>
    <lineage>
        <taxon>Eukaryota</taxon>
        <taxon>Fungi</taxon>
        <taxon>Dikarya</taxon>
        <taxon>Basidiomycota</taxon>
        <taxon>Agaricomycotina</taxon>
        <taxon>Agaricomycetes</taxon>
        <taxon>Polyporales</taxon>
        <taxon>Phanerochaetaceae</taxon>
        <taxon>Phanerochaete</taxon>
    </lineage>
</organism>
<evidence type="ECO:0000313" key="3">
    <source>
        <dbReference type="Proteomes" id="UP000008370"/>
    </source>
</evidence>
<dbReference type="Pfam" id="PF00201">
    <property type="entry name" value="UDPGT"/>
    <property type="match status" value="1"/>
</dbReference>
<evidence type="ECO:0000256" key="1">
    <source>
        <dbReference type="ARBA" id="ARBA00022679"/>
    </source>
</evidence>
<dbReference type="GeneID" id="18912326"/>
<keyword evidence="1 2" id="KW-0808">Transferase</keyword>
<dbReference type="HOGENOM" id="CLU_001724_12_1_1"/>
<gene>
    <name evidence="2" type="ORF">PHACADRAFT_205009</name>
</gene>
<dbReference type="RefSeq" id="XP_007391274.1">
    <property type="nucleotide sequence ID" value="XM_007391212.1"/>
</dbReference>
<proteinExistence type="predicted"/>
<dbReference type="Gene3D" id="3.40.50.2000">
    <property type="entry name" value="Glycogen Phosphorylase B"/>
    <property type="match status" value="2"/>
</dbReference>
<dbReference type="EMBL" id="JH930468">
    <property type="protein sequence ID" value="EKM61882.1"/>
    <property type="molecule type" value="Genomic_DNA"/>
</dbReference>
<dbReference type="KEGG" id="pco:PHACADRAFT_205009"/>
<protein>
    <submittedName>
        <fullName evidence="2">Glycosyltransferase family 1 protein</fullName>
    </submittedName>
</protein>
<dbReference type="Proteomes" id="UP000008370">
    <property type="component" value="Unassembled WGS sequence"/>
</dbReference>
<dbReference type="InterPro" id="IPR002213">
    <property type="entry name" value="UDP_glucos_trans"/>
</dbReference>